<dbReference type="GO" id="GO:0016301">
    <property type="term" value="F:kinase activity"/>
    <property type="evidence" value="ECO:0007669"/>
    <property type="project" value="UniProtKB-KW"/>
</dbReference>
<evidence type="ECO:0000313" key="3">
    <source>
        <dbReference type="EMBL" id="QDT29557.1"/>
    </source>
</evidence>
<dbReference type="EC" id="2.7.1.-" evidence="3"/>
<evidence type="ECO:0000313" key="4">
    <source>
        <dbReference type="Proteomes" id="UP000315647"/>
    </source>
</evidence>
<dbReference type="Proteomes" id="UP000315647">
    <property type="component" value="Chromosome"/>
</dbReference>
<sequence>MSSPRYDCLCAGIIVADHVCKAIDHMPRPGELVLTDEMSLTIGGCASNVAADLARLDRRAAIAGIVGQDVFGQYVEESLAASGVHCEYLMKSDTLPTSGSFVINVQGEDRRFIHSVAANSLFTGETVTEEQIRSSRILYLGGYCLSEELSPENVARMFEVARDAGVITVLDVVTPKPADYWQMLKPVLPLSDYFLPNNDEGELITGEADPLKQAQAFRDAGANSVIITCGGQGSILLDAERSLRSEIYPVDLVDGTGSGDAFVAGFIHGLLEEGSPEACLRYGSALGHSCVRATGATAGIFTRDELNEFVAAHDLRVETLS</sequence>
<dbReference type="EMBL" id="CP037421">
    <property type="protein sequence ID" value="QDT29557.1"/>
    <property type="molecule type" value="Genomic_DNA"/>
</dbReference>
<organism evidence="3 4">
    <name type="scientific">Gimesia panareensis</name>
    <dbReference type="NCBI Taxonomy" id="2527978"/>
    <lineage>
        <taxon>Bacteria</taxon>
        <taxon>Pseudomonadati</taxon>
        <taxon>Planctomycetota</taxon>
        <taxon>Planctomycetia</taxon>
        <taxon>Planctomycetales</taxon>
        <taxon>Planctomycetaceae</taxon>
        <taxon>Gimesia</taxon>
    </lineage>
</organism>
<dbReference type="AlphaFoldDB" id="A0A518ACZ2"/>
<keyword evidence="2 3" id="KW-0418">Kinase</keyword>
<dbReference type="Pfam" id="PF00294">
    <property type="entry name" value="PfkB"/>
    <property type="match status" value="1"/>
</dbReference>
<dbReference type="SUPFAM" id="SSF53613">
    <property type="entry name" value="Ribokinase-like"/>
    <property type="match status" value="1"/>
</dbReference>
<dbReference type="PANTHER" id="PTHR10584">
    <property type="entry name" value="SUGAR KINASE"/>
    <property type="match status" value="1"/>
</dbReference>
<evidence type="ECO:0000256" key="1">
    <source>
        <dbReference type="ARBA" id="ARBA00022679"/>
    </source>
</evidence>
<dbReference type="RefSeq" id="WP_145113626.1">
    <property type="nucleotide sequence ID" value="NZ_CP036277.1"/>
</dbReference>
<dbReference type="InterPro" id="IPR011611">
    <property type="entry name" value="PfkB_dom"/>
</dbReference>
<dbReference type="Gene3D" id="3.40.1190.20">
    <property type="match status" value="1"/>
</dbReference>
<gene>
    <name evidence="3" type="primary">ydjH</name>
    <name evidence="3" type="ORF">Enr10x_49120</name>
</gene>
<evidence type="ECO:0000256" key="2">
    <source>
        <dbReference type="ARBA" id="ARBA00022777"/>
    </source>
</evidence>
<reference evidence="3 4" key="1">
    <citation type="submission" date="2019-03" db="EMBL/GenBank/DDBJ databases">
        <title>Deep-cultivation of Planctomycetes and their phenomic and genomic characterization uncovers novel biology.</title>
        <authorList>
            <person name="Wiegand S."/>
            <person name="Jogler M."/>
            <person name="Boedeker C."/>
            <person name="Pinto D."/>
            <person name="Vollmers J."/>
            <person name="Rivas-Marin E."/>
            <person name="Kohn T."/>
            <person name="Peeters S.H."/>
            <person name="Heuer A."/>
            <person name="Rast P."/>
            <person name="Oberbeckmann S."/>
            <person name="Bunk B."/>
            <person name="Jeske O."/>
            <person name="Meyerdierks A."/>
            <person name="Storesund J.E."/>
            <person name="Kallscheuer N."/>
            <person name="Luecker S."/>
            <person name="Lage O.M."/>
            <person name="Pohl T."/>
            <person name="Merkel B.J."/>
            <person name="Hornburger P."/>
            <person name="Mueller R.-W."/>
            <person name="Bruemmer F."/>
            <person name="Labrenz M."/>
            <person name="Spormann A.M."/>
            <person name="Op den Camp H."/>
            <person name="Overmann J."/>
            <person name="Amann R."/>
            <person name="Jetten M.S.M."/>
            <person name="Mascher T."/>
            <person name="Medema M.H."/>
            <person name="Devos D.P."/>
            <person name="Kaster A.-K."/>
            <person name="Ovreas L."/>
            <person name="Rohde M."/>
            <person name="Galperin M.Y."/>
            <person name="Jogler C."/>
        </authorList>
    </citation>
    <scope>NUCLEOTIDE SEQUENCE [LARGE SCALE GENOMIC DNA]</scope>
    <source>
        <strain evidence="3 4">Enr10</strain>
    </source>
</reference>
<dbReference type="InterPro" id="IPR029056">
    <property type="entry name" value="Ribokinase-like"/>
</dbReference>
<accession>A0A518ACZ2</accession>
<dbReference type="PANTHER" id="PTHR10584:SF166">
    <property type="entry name" value="RIBOKINASE"/>
    <property type="match status" value="1"/>
</dbReference>
<accession>A0A517QD44</accession>
<proteinExistence type="predicted"/>
<dbReference type="CDD" id="cd01166">
    <property type="entry name" value="KdgK"/>
    <property type="match status" value="1"/>
</dbReference>
<name>A0A518ACZ2_9PLAN</name>
<keyword evidence="1 3" id="KW-0808">Transferase</keyword>
<protein>
    <submittedName>
        <fullName evidence="3">Putative sugar kinase YdjH</fullName>
        <ecNumber evidence="3">2.7.1.-</ecNumber>
    </submittedName>
</protein>
<dbReference type="GO" id="GO:0005829">
    <property type="term" value="C:cytosol"/>
    <property type="evidence" value="ECO:0007669"/>
    <property type="project" value="TreeGrafter"/>
</dbReference>
<keyword evidence="4" id="KW-1185">Reference proteome</keyword>